<proteinExistence type="inferred from homology"/>
<evidence type="ECO:0000256" key="5">
    <source>
        <dbReference type="ARBA" id="ARBA00023002"/>
    </source>
</evidence>
<evidence type="ECO:0000256" key="9">
    <source>
        <dbReference type="SAM" id="Coils"/>
    </source>
</evidence>
<sequence length="170" mass="19752">MISKNLNKALNEQVNFEFQSSYDYIAMEVYFKEKNLDGFANYFHVQALEERIHAYMIMDYIARTGGRIELSAISKPNMKFENNVAVLKSALEHEEAVTRSIYKLMDMAIDENNHSARNFLNQFIAEQDEEEEQARDLLEKMKMIGDEPSGIFLIDAQLKQRTLPQEGSQQ</sequence>
<dbReference type="PANTHER" id="PTHR11431:SF127">
    <property type="entry name" value="BACTERIAL NON-HEME FERRITIN"/>
    <property type="match status" value="1"/>
</dbReference>
<dbReference type="InterPro" id="IPR001519">
    <property type="entry name" value="Ferritin"/>
</dbReference>
<dbReference type="EMBL" id="JBHSHL010000025">
    <property type="protein sequence ID" value="MFC4804840.1"/>
    <property type="molecule type" value="Genomic_DNA"/>
</dbReference>
<dbReference type="InterPro" id="IPR012347">
    <property type="entry name" value="Ferritin-like"/>
</dbReference>
<dbReference type="InterPro" id="IPR009040">
    <property type="entry name" value="Ferritin-like_diiron"/>
</dbReference>
<evidence type="ECO:0000259" key="10">
    <source>
        <dbReference type="PROSITE" id="PS50905"/>
    </source>
</evidence>
<dbReference type="Proteomes" id="UP001595916">
    <property type="component" value="Unassembled WGS sequence"/>
</dbReference>
<keyword evidence="4 8" id="KW-0479">Metal-binding</keyword>
<dbReference type="InterPro" id="IPR041719">
    <property type="entry name" value="Ferritin_prok"/>
</dbReference>
<dbReference type="InterPro" id="IPR008331">
    <property type="entry name" value="Ferritin_DPS_dom"/>
</dbReference>
<keyword evidence="5" id="KW-0560">Oxidoreductase</keyword>
<feature type="domain" description="Ferritin-like diiron" evidence="10">
    <location>
        <begin position="1"/>
        <end position="145"/>
    </location>
</feature>
<feature type="coiled-coil region" evidence="9">
    <location>
        <begin position="120"/>
        <end position="147"/>
    </location>
</feature>
<dbReference type="EC" id="1.16.3.2" evidence="8"/>
<evidence type="ECO:0000256" key="1">
    <source>
        <dbReference type="ARBA" id="ARBA00002485"/>
    </source>
</evidence>
<organism evidence="11 12">
    <name type="scientific">Filifactor villosus</name>
    <dbReference type="NCBI Taxonomy" id="29374"/>
    <lineage>
        <taxon>Bacteria</taxon>
        <taxon>Bacillati</taxon>
        <taxon>Bacillota</taxon>
        <taxon>Clostridia</taxon>
        <taxon>Peptostreptococcales</taxon>
        <taxon>Filifactoraceae</taxon>
        <taxon>Filifactor</taxon>
    </lineage>
</organism>
<keyword evidence="12" id="KW-1185">Reference proteome</keyword>
<evidence type="ECO:0000256" key="8">
    <source>
        <dbReference type="RuleBase" id="RU361145"/>
    </source>
</evidence>
<comment type="subcellular location">
    <subcellularLocation>
        <location evidence="8">Cytoplasm</location>
    </subcellularLocation>
</comment>
<keyword evidence="3 8" id="KW-0409">Iron storage</keyword>
<evidence type="ECO:0000256" key="7">
    <source>
        <dbReference type="ARBA" id="ARBA00048035"/>
    </source>
</evidence>
<evidence type="ECO:0000256" key="2">
    <source>
        <dbReference type="ARBA" id="ARBA00006950"/>
    </source>
</evidence>
<keyword evidence="6 8" id="KW-0408">Iron</keyword>
<evidence type="ECO:0000313" key="12">
    <source>
        <dbReference type="Proteomes" id="UP001595916"/>
    </source>
</evidence>
<comment type="function">
    <text evidence="1 8">Iron-storage protein.</text>
</comment>
<evidence type="ECO:0000313" key="11">
    <source>
        <dbReference type="EMBL" id="MFC4804840.1"/>
    </source>
</evidence>
<dbReference type="Pfam" id="PF00210">
    <property type="entry name" value="Ferritin"/>
    <property type="match status" value="1"/>
</dbReference>
<protein>
    <recommendedName>
        <fullName evidence="8">Ferritin</fullName>
        <ecNumber evidence="8">1.16.3.2</ecNumber>
    </recommendedName>
</protein>
<evidence type="ECO:0000256" key="4">
    <source>
        <dbReference type="ARBA" id="ARBA00022723"/>
    </source>
</evidence>
<keyword evidence="8" id="KW-0963">Cytoplasm</keyword>
<accession>A0ABV9QM44</accession>
<dbReference type="Gene3D" id="1.20.1260.10">
    <property type="match status" value="1"/>
</dbReference>
<dbReference type="InterPro" id="IPR009078">
    <property type="entry name" value="Ferritin-like_SF"/>
</dbReference>
<dbReference type="CDD" id="cd01055">
    <property type="entry name" value="Nonheme_Ferritin"/>
    <property type="match status" value="1"/>
</dbReference>
<dbReference type="PANTHER" id="PTHR11431">
    <property type="entry name" value="FERRITIN"/>
    <property type="match status" value="1"/>
</dbReference>
<keyword evidence="9" id="KW-0175">Coiled coil</keyword>
<evidence type="ECO:0000256" key="6">
    <source>
        <dbReference type="ARBA" id="ARBA00023004"/>
    </source>
</evidence>
<dbReference type="RefSeq" id="WP_379788365.1">
    <property type="nucleotide sequence ID" value="NZ_JBHSHL010000025.1"/>
</dbReference>
<evidence type="ECO:0000256" key="3">
    <source>
        <dbReference type="ARBA" id="ARBA00022434"/>
    </source>
</evidence>
<dbReference type="SUPFAM" id="SSF47240">
    <property type="entry name" value="Ferritin-like"/>
    <property type="match status" value="1"/>
</dbReference>
<comment type="caution">
    <text evidence="11">The sequence shown here is derived from an EMBL/GenBank/DDBJ whole genome shotgun (WGS) entry which is preliminary data.</text>
</comment>
<comment type="similarity">
    <text evidence="2 8">Belongs to the ferritin family. Prokaryotic subfamily.</text>
</comment>
<comment type="catalytic activity">
    <reaction evidence="7 8">
        <text>4 Fe(2+) + O2 + 6 H2O = 4 iron(III) oxide-hydroxide + 12 H(+)</text>
        <dbReference type="Rhea" id="RHEA:11972"/>
        <dbReference type="ChEBI" id="CHEBI:15377"/>
        <dbReference type="ChEBI" id="CHEBI:15378"/>
        <dbReference type="ChEBI" id="CHEBI:15379"/>
        <dbReference type="ChEBI" id="CHEBI:29033"/>
        <dbReference type="ChEBI" id="CHEBI:78619"/>
        <dbReference type="EC" id="1.16.3.2"/>
    </reaction>
</comment>
<reference evidence="12" key="1">
    <citation type="journal article" date="2019" name="Int. J. Syst. Evol. Microbiol.">
        <title>The Global Catalogue of Microorganisms (GCM) 10K type strain sequencing project: providing services to taxonomists for standard genome sequencing and annotation.</title>
        <authorList>
            <consortium name="The Broad Institute Genomics Platform"/>
            <consortium name="The Broad Institute Genome Sequencing Center for Infectious Disease"/>
            <person name="Wu L."/>
            <person name="Ma J."/>
        </authorList>
    </citation>
    <scope>NUCLEOTIDE SEQUENCE [LARGE SCALE GENOMIC DNA]</scope>
    <source>
        <strain evidence="12">CCUG 46385</strain>
    </source>
</reference>
<name>A0ABV9QM44_9FIRM</name>
<gene>
    <name evidence="11" type="ORF">ACFO4R_07075</name>
</gene>
<dbReference type="PROSITE" id="PS50905">
    <property type="entry name" value="FERRITIN_LIKE"/>
    <property type="match status" value="1"/>
</dbReference>